<gene>
    <name evidence="2" type="ORF">ACFSUS_26010</name>
</gene>
<reference evidence="3" key="1">
    <citation type="journal article" date="2019" name="Int. J. Syst. Evol. Microbiol.">
        <title>The Global Catalogue of Microorganisms (GCM) 10K type strain sequencing project: providing services to taxonomists for standard genome sequencing and annotation.</title>
        <authorList>
            <consortium name="The Broad Institute Genomics Platform"/>
            <consortium name="The Broad Institute Genome Sequencing Center for Infectious Disease"/>
            <person name="Wu L."/>
            <person name="Ma J."/>
        </authorList>
    </citation>
    <scope>NUCLEOTIDE SEQUENCE [LARGE SCALE GENOMIC DNA]</scope>
    <source>
        <strain evidence="3">KCTC 42805</strain>
    </source>
</reference>
<organism evidence="2 3">
    <name type="scientific">Spirosoma soli</name>
    <dbReference type="NCBI Taxonomy" id="1770529"/>
    <lineage>
        <taxon>Bacteria</taxon>
        <taxon>Pseudomonadati</taxon>
        <taxon>Bacteroidota</taxon>
        <taxon>Cytophagia</taxon>
        <taxon>Cytophagales</taxon>
        <taxon>Cytophagaceae</taxon>
        <taxon>Spirosoma</taxon>
    </lineage>
</organism>
<proteinExistence type="predicted"/>
<dbReference type="EMBL" id="JBHULN010000024">
    <property type="protein sequence ID" value="MFD2574118.1"/>
    <property type="molecule type" value="Genomic_DNA"/>
</dbReference>
<keyword evidence="1" id="KW-0472">Membrane</keyword>
<dbReference type="PANTHER" id="PTHR33802">
    <property type="entry name" value="SI:CH211-161H7.5-RELATED"/>
    <property type="match status" value="1"/>
</dbReference>
<dbReference type="Proteomes" id="UP001597469">
    <property type="component" value="Unassembled WGS sequence"/>
</dbReference>
<feature type="transmembrane region" description="Helical" evidence="1">
    <location>
        <begin position="91"/>
        <end position="108"/>
    </location>
</feature>
<keyword evidence="3" id="KW-1185">Reference proteome</keyword>
<dbReference type="RefSeq" id="WP_381527481.1">
    <property type="nucleotide sequence ID" value="NZ_JBHULN010000024.1"/>
</dbReference>
<evidence type="ECO:0000313" key="2">
    <source>
        <dbReference type="EMBL" id="MFD2574118.1"/>
    </source>
</evidence>
<dbReference type="PANTHER" id="PTHR33802:SF1">
    <property type="entry name" value="XK-RELATED PROTEIN"/>
    <property type="match status" value="1"/>
</dbReference>
<dbReference type="Gene3D" id="1.20.1260.100">
    <property type="entry name" value="TspO/MBR protein"/>
    <property type="match status" value="1"/>
</dbReference>
<dbReference type="InterPro" id="IPR038330">
    <property type="entry name" value="TspO/MBR-related_sf"/>
</dbReference>
<feature type="transmembrane region" description="Helical" evidence="1">
    <location>
        <begin position="6"/>
        <end position="25"/>
    </location>
</feature>
<accession>A0ABW5MAU2</accession>
<protein>
    <submittedName>
        <fullName evidence="2">Tryptophan-rich sensory protein</fullName>
    </submittedName>
</protein>
<name>A0ABW5MAU2_9BACT</name>
<evidence type="ECO:0000313" key="3">
    <source>
        <dbReference type="Proteomes" id="UP001597469"/>
    </source>
</evidence>
<evidence type="ECO:0000256" key="1">
    <source>
        <dbReference type="SAM" id="Phobius"/>
    </source>
</evidence>
<keyword evidence="1" id="KW-1133">Transmembrane helix</keyword>
<keyword evidence="1" id="KW-0812">Transmembrane</keyword>
<feature type="transmembrane region" description="Helical" evidence="1">
    <location>
        <begin position="233"/>
        <end position="250"/>
    </location>
</feature>
<comment type="caution">
    <text evidence="2">The sequence shown here is derived from an EMBL/GenBank/DDBJ whole genome shotgun (WGS) entry which is preliminary data.</text>
</comment>
<sequence length="289" mass="31199">MKNNQVERYGIAALVIGSILGTFFFSRPRKGAFRTTLADEQQEELDRNLTTPANATFGVVWPVVYTGTIGLAIHQALPSQQNNLRYAKARPWLAVNYVLNALFGYFFSRQDVRSRVGAGLTTVSMLPASLALHQQLEIGKTEVPEPENTLRKSISLYAGWLTAATVVSGANLLQQAGFLVPKAVARRLAYAVLSGTGGLGLIVSKRLNDPYYLTTLIAAFVGIAAKQRGKNDGVAALAAAWALVLTAVFTERLRARQNALPVSKTVEAVTNEADKSPVLTEAEPVSEPE</sequence>